<reference evidence="1 2" key="1">
    <citation type="submission" date="2018-07" db="EMBL/GenBank/DDBJ databases">
        <title>Genomic Encyclopedia of Type Strains, Phase IV (KMG-IV): sequencing the most valuable type-strain genomes for metagenomic binning, comparative biology and taxonomic classification.</title>
        <authorList>
            <person name="Goeker M."/>
        </authorList>
    </citation>
    <scope>NUCLEOTIDE SEQUENCE [LARGE SCALE GENOMIC DNA]</scope>
    <source>
        <strain evidence="1 2">DSM 4134</strain>
    </source>
</reference>
<comment type="caution">
    <text evidence="1">The sequence shown here is derived from an EMBL/GenBank/DDBJ whole genome shotgun (WGS) entry which is preliminary data.</text>
</comment>
<accession>A0A3D9KZ55</accession>
<dbReference type="AlphaFoldDB" id="A0A3D9KZ55"/>
<evidence type="ECO:0000313" key="2">
    <source>
        <dbReference type="Proteomes" id="UP000256779"/>
    </source>
</evidence>
<dbReference type="Proteomes" id="UP000256779">
    <property type="component" value="Unassembled WGS sequence"/>
</dbReference>
<sequence length="48" mass="5458">MTLNETSFPEFLKEILGESHDGNDGLFDCVIAFPQYYHINHPIRGSFG</sequence>
<protein>
    <submittedName>
        <fullName evidence="1">Uncharacterized protein</fullName>
    </submittedName>
</protein>
<keyword evidence="2" id="KW-1185">Reference proteome</keyword>
<gene>
    <name evidence="1" type="ORF">C7460_11721</name>
</gene>
<evidence type="ECO:0000313" key="1">
    <source>
        <dbReference type="EMBL" id="RED95572.1"/>
    </source>
</evidence>
<proteinExistence type="predicted"/>
<name>A0A3D9KZ55_MARFU</name>
<organism evidence="1 2">
    <name type="scientific">Marinoscillum furvescens DSM 4134</name>
    <dbReference type="NCBI Taxonomy" id="1122208"/>
    <lineage>
        <taxon>Bacteria</taxon>
        <taxon>Pseudomonadati</taxon>
        <taxon>Bacteroidota</taxon>
        <taxon>Cytophagia</taxon>
        <taxon>Cytophagales</taxon>
        <taxon>Reichenbachiellaceae</taxon>
        <taxon>Marinoscillum</taxon>
    </lineage>
</organism>
<dbReference type="EMBL" id="QREG01000017">
    <property type="protein sequence ID" value="RED95572.1"/>
    <property type="molecule type" value="Genomic_DNA"/>
</dbReference>